<evidence type="ECO:0000256" key="3">
    <source>
        <dbReference type="ARBA" id="ARBA00022692"/>
    </source>
</evidence>
<evidence type="ECO:0000256" key="6">
    <source>
        <dbReference type="SAM" id="MobiDB-lite"/>
    </source>
</evidence>
<protein>
    <submittedName>
        <fullName evidence="7">Uncharacterized protein</fullName>
    </submittedName>
</protein>
<keyword evidence="3" id="KW-0812">Transmembrane</keyword>
<dbReference type="EMBL" id="CM000149">
    <property type="protein sequence ID" value="EEE53146.1"/>
    <property type="molecule type" value="Genomic_DNA"/>
</dbReference>
<keyword evidence="4" id="KW-1133">Transmembrane helix</keyword>
<organism evidence="7">
    <name type="scientific">Oryza sativa subsp. japonica</name>
    <name type="common">Rice</name>
    <dbReference type="NCBI Taxonomy" id="39947"/>
    <lineage>
        <taxon>Eukaryota</taxon>
        <taxon>Viridiplantae</taxon>
        <taxon>Streptophyta</taxon>
        <taxon>Embryophyta</taxon>
        <taxon>Tracheophyta</taxon>
        <taxon>Spermatophyta</taxon>
        <taxon>Magnoliopsida</taxon>
        <taxon>Liliopsida</taxon>
        <taxon>Poales</taxon>
        <taxon>Poaceae</taxon>
        <taxon>BOP clade</taxon>
        <taxon>Oryzoideae</taxon>
        <taxon>Oryzeae</taxon>
        <taxon>Oryzinae</taxon>
        <taxon>Oryza</taxon>
        <taxon>Oryza sativa</taxon>
    </lineage>
</organism>
<dbReference type="AlphaFoldDB" id="A0A8J8YH64"/>
<proteinExistence type="inferred from homology"/>
<keyword evidence="5" id="KW-0472">Membrane</keyword>
<reference evidence="7" key="1">
    <citation type="journal article" date="2005" name="PLoS Biol.">
        <title>The genomes of Oryza sativa: a history of duplications.</title>
        <authorList>
            <person name="Yu J."/>
            <person name="Wang J."/>
            <person name="Lin W."/>
            <person name="Li S."/>
            <person name="Li H."/>
            <person name="Zhou J."/>
            <person name="Ni P."/>
            <person name="Dong W."/>
            <person name="Hu S."/>
            <person name="Zeng C."/>
            <person name="Zhang J."/>
            <person name="Zhang Y."/>
            <person name="Li R."/>
            <person name="Xu Z."/>
            <person name="Li S."/>
            <person name="Li X."/>
            <person name="Zheng H."/>
            <person name="Cong L."/>
            <person name="Lin L."/>
            <person name="Yin J."/>
            <person name="Geng J."/>
            <person name="Li G."/>
            <person name="Shi J."/>
            <person name="Liu J."/>
            <person name="Lv H."/>
            <person name="Li J."/>
            <person name="Wang J."/>
            <person name="Deng Y."/>
            <person name="Ran L."/>
            <person name="Shi X."/>
            <person name="Wang X."/>
            <person name="Wu Q."/>
            <person name="Li C."/>
            <person name="Ren X."/>
            <person name="Wang J."/>
            <person name="Wang X."/>
            <person name="Li D."/>
            <person name="Liu D."/>
            <person name="Zhang X."/>
            <person name="Ji Z."/>
            <person name="Zhao W."/>
            <person name="Sun Y."/>
            <person name="Zhang Z."/>
            <person name="Bao J."/>
            <person name="Han Y."/>
            <person name="Dong L."/>
            <person name="Ji J."/>
            <person name="Chen P."/>
            <person name="Wu S."/>
            <person name="Liu J."/>
            <person name="Xiao Y."/>
            <person name="Bu D."/>
            <person name="Tan J."/>
            <person name="Yang L."/>
            <person name="Ye C."/>
            <person name="Zhang J."/>
            <person name="Xu J."/>
            <person name="Zhou Y."/>
            <person name="Yu Y."/>
            <person name="Zhang B."/>
            <person name="Zhuang S."/>
            <person name="Wei H."/>
            <person name="Liu B."/>
            <person name="Lei M."/>
            <person name="Yu H."/>
            <person name="Li Y."/>
            <person name="Xu H."/>
            <person name="Wei S."/>
            <person name="He X."/>
            <person name="Fang L."/>
            <person name="Zhang Z."/>
            <person name="Zhang Y."/>
            <person name="Huang X."/>
            <person name="Su Z."/>
            <person name="Tong W."/>
            <person name="Li J."/>
            <person name="Tong Z."/>
            <person name="Li S."/>
            <person name="Ye J."/>
            <person name="Wang L."/>
            <person name="Fang L."/>
            <person name="Lei T."/>
            <person name="Chen C."/>
            <person name="Chen H."/>
            <person name="Xu Z."/>
            <person name="Li H."/>
            <person name="Huang H."/>
            <person name="Zhang F."/>
            <person name="Xu H."/>
            <person name="Li N."/>
            <person name="Zhao C."/>
            <person name="Li S."/>
            <person name="Dong L."/>
            <person name="Huang Y."/>
            <person name="Li L."/>
            <person name="Xi Y."/>
            <person name="Qi Q."/>
            <person name="Li W."/>
            <person name="Zhang B."/>
            <person name="Hu W."/>
            <person name="Zhang Y."/>
            <person name="Tian X."/>
            <person name="Jiao Y."/>
            <person name="Liang X."/>
            <person name="Jin J."/>
            <person name="Gao L."/>
            <person name="Zheng W."/>
            <person name="Hao B."/>
            <person name="Liu S."/>
            <person name="Wang W."/>
            <person name="Yuan L."/>
            <person name="Cao M."/>
            <person name="McDermott J."/>
            <person name="Samudrala R."/>
            <person name="Wang J."/>
            <person name="Wong G.K."/>
            <person name="Yang H."/>
        </authorList>
    </citation>
    <scope>NUCLEOTIDE SEQUENCE [LARGE SCALE GENOMIC DNA]</scope>
</reference>
<gene>
    <name evidence="7" type="ORF">OsJ_35965</name>
</gene>
<dbReference type="Gramene" id="Os12t0439700-00">
    <property type="protein sequence ID" value="Os12t0439700-00"/>
    <property type="gene ID" value="Os12g0439700"/>
</dbReference>
<evidence type="ECO:0000313" key="7">
    <source>
        <dbReference type="EMBL" id="EEE53146.1"/>
    </source>
</evidence>
<dbReference type="Pfam" id="PF03248">
    <property type="entry name" value="Rer1"/>
    <property type="match status" value="1"/>
</dbReference>
<dbReference type="InterPro" id="IPR004932">
    <property type="entry name" value="Rer1"/>
</dbReference>
<dbReference type="HOGENOM" id="CLU_2296382_0_0_1"/>
<comment type="subcellular location">
    <subcellularLocation>
        <location evidence="1">Membrane</location>
        <topology evidence="1">Multi-pass membrane protein</topology>
    </subcellularLocation>
</comment>
<name>A0A8J8YH64_ORYSJ</name>
<evidence type="ECO:0000256" key="4">
    <source>
        <dbReference type="ARBA" id="ARBA00022989"/>
    </source>
</evidence>
<dbReference type="Proteomes" id="UP000007752">
    <property type="component" value="Chromosome 12"/>
</dbReference>
<accession>A0A8J8YH64</accession>
<dbReference type="GO" id="GO:0005737">
    <property type="term" value="C:cytoplasm"/>
    <property type="evidence" value="ECO:0007669"/>
    <property type="project" value="UniProtKB-ARBA"/>
</dbReference>
<evidence type="ECO:0000256" key="2">
    <source>
        <dbReference type="ARBA" id="ARBA00006070"/>
    </source>
</evidence>
<comment type="similarity">
    <text evidence="2">Belongs to the RER1 family.</text>
</comment>
<feature type="region of interest" description="Disordered" evidence="6">
    <location>
        <begin position="1"/>
        <end position="39"/>
    </location>
</feature>
<reference evidence="7" key="2">
    <citation type="submission" date="2008-12" db="EMBL/GenBank/DDBJ databases">
        <title>Improved gene annotation of the rice (Oryza sativa) genomes.</title>
        <authorList>
            <person name="Wang J."/>
            <person name="Li R."/>
            <person name="Fan W."/>
            <person name="Huang Q."/>
            <person name="Zhang J."/>
            <person name="Zhou Y."/>
            <person name="Hu Y."/>
            <person name="Zi S."/>
            <person name="Li J."/>
            <person name="Ni P."/>
            <person name="Zheng H."/>
            <person name="Zhang Y."/>
            <person name="Zhao M."/>
            <person name="Hao Q."/>
            <person name="McDermott J."/>
            <person name="Samudrala R."/>
            <person name="Kristiansen K."/>
            <person name="Wong G.K.-S."/>
        </authorList>
    </citation>
    <scope>NUCLEOTIDE SEQUENCE</scope>
</reference>
<evidence type="ECO:0000256" key="5">
    <source>
        <dbReference type="ARBA" id="ARBA00023136"/>
    </source>
</evidence>
<sequence>MRSAGAALPSPRATPRNLAPPTRLASPRNPPTSAAGDHGALPRWRRWVRLRVSGAVAHRVVAGIPAQHYLDRVAPHTAGRWAGTLVAAAVYALRVYYVQGF</sequence>
<evidence type="ECO:0000256" key="1">
    <source>
        <dbReference type="ARBA" id="ARBA00004141"/>
    </source>
</evidence>
<dbReference type="GO" id="GO:0016020">
    <property type="term" value="C:membrane"/>
    <property type="evidence" value="ECO:0007669"/>
    <property type="project" value="UniProtKB-SubCell"/>
</dbReference>